<feature type="compositionally biased region" description="Polar residues" evidence="1">
    <location>
        <begin position="144"/>
        <end position="177"/>
    </location>
</feature>
<dbReference type="GO" id="GO:0016020">
    <property type="term" value="C:membrane"/>
    <property type="evidence" value="ECO:0007669"/>
    <property type="project" value="TreeGrafter"/>
</dbReference>
<protein>
    <submittedName>
        <fullName evidence="2">Unnamed protein product</fullName>
    </submittedName>
</protein>
<reference evidence="2" key="1">
    <citation type="submission" date="2023-04" db="EMBL/GenBank/DDBJ databases">
        <title>Ambrosiozyma monospora NBRC 1965.</title>
        <authorList>
            <person name="Ichikawa N."/>
            <person name="Sato H."/>
            <person name="Tonouchi N."/>
        </authorList>
    </citation>
    <scope>NUCLEOTIDE SEQUENCE</scope>
    <source>
        <strain evidence="2">NBRC 1965</strain>
    </source>
</reference>
<organism evidence="2 3">
    <name type="scientific">Ambrosiozyma monospora</name>
    <name type="common">Yeast</name>
    <name type="synonym">Endomycopsis monosporus</name>
    <dbReference type="NCBI Taxonomy" id="43982"/>
    <lineage>
        <taxon>Eukaryota</taxon>
        <taxon>Fungi</taxon>
        <taxon>Dikarya</taxon>
        <taxon>Ascomycota</taxon>
        <taxon>Saccharomycotina</taxon>
        <taxon>Pichiomycetes</taxon>
        <taxon>Pichiales</taxon>
        <taxon>Pichiaceae</taxon>
        <taxon>Ambrosiozyma</taxon>
    </lineage>
</organism>
<dbReference type="PANTHER" id="PTHR21575">
    <property type="entry name" value="PROTEIN HID1"/>
    <property type="match status" value="1"/>
</dbReference>
<gene>
    <name evidence="2" type="ORF">Amon01_000429100</name>
</gene>
<dbReference type="Proteomes" id="UP001165063">
    <property type="component" value="Unassembled WGS sequence"/>
</dbReference>
<dbReference type="Pfam" id="PF12722">
    <property type="entry name" value="Hid1"/>
    <property type="match status" value="1"/>
</dbReference>
<comment type="caution">
    <text evidence="2">The sequence shown here is derived from an EMBL/GenBank/DDBJ whole genome shotgun (WGS) entry which is preliminary data.</text>
</comment>
<feature type="compositionally biased region" description="Low complexity" evidence="1">
    <location>
        <begin position="487"/>
        <end position="498"/>
    </location>
</feature>
<evidence type="ECO:0000313" key="2">
    <source>
        <dbReference type="EMBL" id="GMG33590.1"/>
    </source>
</evidence>
<dbReference type="GO" id="GO:0000138">
    <property type="term" value="C:Golgi trans cisterna"/>
    <property type="evidence" value="ECO:0007669"/>
    <property type="project" value="TreeGrafter"/>
</dbReference>
<keyword evidence="3" id="KW-1185">Reference proteome</keyword>
<proteinExistence type="predicted"/>
<evidence type="ECO:0000256" key="1">
    <source>
        <dbReference type="SAM" id="MobiDB-lite"/>
    </source>
</evidence>
<dbReference type="InterPro" id="IPR026705">
    <property type="entry name" value="Hid-1/Ecm30"/>
</dbReference>
<sequence>MVASSEDNDSKTNEVIPMTNRRLSAKNLMAGTTSTRQLSFAAVQSVIQLIIRFSSINFLCEQTVNQDLLALIMRALCHSICRSPDDSAVTIYLISKTRYAIEGVSRSIKSISDSIEAQLNQDAMNDADLAAIDEMEGGDGNGSGTVSRQTTPPPVNNTQRQLSVSANSSPALKSVCSNDDHIDPGALRSIAEGKVMSSKGKPQSEDGGGSGSGSVTDGEDAEDDEEMNIIRPKLPTGMSDKAKSKMPYNAPLEYTWTGAKATKVLTRIVDYVNSKVVFSSNSDANVLINKVNSLNVLQRLNDVPDEYTSKHSKFEPLKFTWSNLSLGWYESILWGSIYLNNDVGRSKGLLNDLSYTFKKVGSDWSFGSWSKSKSKSRSSSGSIGESLFGFGGGNTSNNNSNSNGGLLEEQITQCCNNSLSCMCMWSGTQVRLFKINIKEYNTNTGRNGSRPNDQNLAKRASAMAYKRNSSVYSNPGGLSNNATNNKSSISSQSGSVPGSPVPLPLPVAGGNSDRLLGSPKLFRNQDPFSNGGGNGGSDVGSVPGSPISFNTVDNDEFANFQLKLTSRSSVSLSRVSTRDIPSRVSSLAPE</sequence>
<evidence type="ECO:0000313" key="3">
    <source>
        <dbReference type="Proteomes" id="UP001165063"/>
    </source>
</evidence>
<dbReference type="OrthoDB" id="432953at2759"/>
<dbReference type="PANTHER" id="PTHR21575:SF12">
    <property type="entry name" value="PROTEIN HID1"/>
    <property type="match status" value="1"/>
</dbReference>
<feature type="region of interest" description="Disordered" evidence="1">
    <location>
        <begin position="469"/>
        <end position="547"/>
    </location>
</feature>
<dbReference type="EMBL" id="BSXU01002035">
    <property type="protein sequence ID" value="GMG33590.1"/>
    <property type="molecule type" value="Genomic_DNA"/>
</dbReference>
<dbReference type="AlphaFoldDB" id="A0A9W6YSY2"/>
<feature type="compositionally biased region" description="Acidic residues" evidence="1">
    <location>
        <begin position="217"/>
        <end position="227"/>
    </location>
</feature>
<name>A0A9W6YSY2_AMBMO</name>
<feature type="region of interest" description="Disordered" evidence="1">
    <location>
        <begin position="133"/>
        <end position="243"/>
    </location>
</feature>
<accession>A0A9W6YSY2</accession>
<feature type="compositionally biased region" description="Polar residues" evidence="1">
    <location>
        <begin position="469"/>
        <end position="486"/>
    </location>
</feature>
<dbReference type="GO" id="GO:0005797">
    <property type="term" value="C:Golgi medial cisterna"/>
    <property type="evidence" value="ECO:0007669"/>
    <property type="project" value="TreeGrafter"/>
</dbReference>